<sequence length="91" mass="10240">MLLERTQRRMWSPVVLNGSGFGSLPITPVMASHLLQARDLARSLADDLAQRRLEADASEAAERIRRPLPVLRFPSRRKEGARSGEDEKDES</sequence>
<name>A0A432JL87_9GAMM</name>
<reference evidence="2" key="1">
    <citation type="submission" date="2018-12" db="EMBL/GenBank/DDBJ databases">
        <authorList>
            <person name="Jadhav K."/>
            <person name="Kushwaha B."/>
            <person name="Jadhav I."/>
        </authorList>
    </citation>
    <scope>NUCLEOTIDE SEQUENCE [LARGE SCALE GENOMIC DNA]</scope>
    <source>
        <strain evidence="2">SBS 10</strain>
    </source>
</reference>
<proteinExistence type="predicted"/>
<dbReference type="Pfam" id="PF10095">
    <property type="entry name" value="DUF2333"/>
    <property type="match status" value="1"/>
</dbReference>
<organism evidence="2">
    <name type="scientific">Billgrantia gudaonensis</name>
    <dbReference type="NCBI Taxonomy" id="376427"/>
    <lineage>
        <taxon>Bacteria</taxon>
        <taxon>Pseudomonadati</taxon>
        <taxon>Pseudomonadota</taxon>
        <taxon>Gammaproteobacteria</taxon>
        <taxon>Oceanospirillales</taxon>
        <taxon>Halomonadaceae</taxon>
        <taxon>Billgrantia</taxon>
    </lineage>
</organism>
<feature type="compositionally biased region" description="Basic and acidic residues" evidence="1">
    <location>
        <begin position="76"/>
        <end position="91"/>
    </location>
</feature>
<accession>A0A432JL87</accession>
<dbReference type="InterPro" id="IPR016936">
    <property type="entry name" value="UCP029693"/>
</dbReference>
<gene>
    <name evidence="2" type="ORF">DSL92_02895</name>
</gene>
<protein>
    <submittedName>
        <fullName evidence="2">DUF2333 family protein</fullName>
    </submittedName>
</protein>
<evidence type="ECO:0000256" key="1">
    <source>
        <dbReference type="SAM" id="MobiDB-lite"/>
    </source>
</evidence>
<feature type="region of interest" description="Disordered" evidence="1">
    <location>
        <begin position="72"/>
        <end position="91"/>
    </location>
</feature>
<dbReference type="EMBL" id="RXHI01000007">
    <property type="protein sequence ID" value="RUA22905.1"/>
    <property type="molecule type" value="Genomic_DNA"/>
</dbReference>
<evidence type="ECO:0000313" key="2">
    <source>
        <dbReference type="EMBL" id="RUA22905.1"/>
    </source>
</evidence>
<comment type="caution">
    <text evidence="2">The sequence shown here is derived from an EMBL/GenBank/DDBJ whole genome shotgun (WGS) entry which is preliminary data.</text>
</comment>
<dbReference type="AlphaFoldDB" id="A0A432JL87"/>